<accession>A0ABR5D8F2</accession>
<sequence>MTVIATTAIMTVATGATEGIGVVIVGIGAIVATGVVITATANDDRLDLHKAITSGIGRGMA</sequence>
<evidence type="ECO:0000313" key="3">
    <source>
        <dbReference type="Proteomes" id="UP000032564"/>
    </source>
</evidence>
<keyword evidence="1" id="KW-0812">Transmembrane</keyword>
<keyword evidence="1" id="KW-1133">Transmembrane helix</keyword>
<reference evidence="2 3" key="1">
    <citation type="submission" date="2014-12" db="EMBL/GenBank/DDBJ databases">
        <authorList>
            <person name="Kuzmanovic N."/>
            <person name="Pulawska J."/>
            <person name="Obradovic A."/>
        </authorList>
    </citation>
    <scope>NUCLEOTIDE SEQUENCE [LARGE SCALE GENOMIC DNA]</scope>
    <source>
        <strain evidence="2 3">KFB 330</strain>
    </source>
</reference>
<evidence type="ECO:0000256" key="1">
    <source>
        <dbReference type="SAM" id="Phobius"/>
    </source>
</evidence>
<keyword evidence="3" id="KW-1185">Reference proteome</keyword>
<dbReference type="EMBL" id="JWIT01000006">
    <property type="protein sequence ID" value="KJF73364.1"/>
    <property type="molecule type" value="Genomic_DNA"/>
</dbReference>
<proteinExistence type="predicted"/>
<protein>
    <submittedName>
        <fullName evidence="2">Uncharacterized protein</fullName>
    </submittedName>
</protein>
<gene>
    <name evidence="2" type="ORF">RP75_11015</name>
</gene>
<feature type="transmembrane region" description="Helical" evidence="1">
    <location>
        <begin position="20"/>
        <end position="41"/>
    </location>
</feature>
<dbReference type="Proteomes" id="UP000032564">
    <property type="component" value="Unassembled WGS sequence"/>
</dbReference>
<keyword evidence="1" id="KW-0472">Membrane</keyword>
<name>A0ABR5D8F2_9HYPH</name>
<evidence type="ECO:0000313" key="2">
    <source>
        <dbReference type="EMBL" id="KJF73364.1"/>
    </source>
</evidence>
<organism evidence="2 3">
    <name type="scientific">Agrobacterium arsenijevicii</name>
    <dbReference type="NCBI Taxonomy" id="1585697"/>
    <lineage>
        <taxon>Bacteria</taxon>
        <taxon>Pseudomonadati</taxon>
        <taxon>Pseudomonadota</taxon>
        <taxon>Alphaproteobacteria</taxon>
        <taxon>Hyphomicrobiales</taxon>
        <taxon>Rhizobiaceae</taxon>
        <taxon>Rhizobium/Agrobacterium group</taxon>
        <taxon>Agrobacterium</taxon>
    </lineage>
</organism>
<comment type="caution">
    <text evidence="2">The sequence shown here is derived from an EMBL/GenBank/DDBJ whole genome shotgun (WGS) entry which is preliminary data.</text>
</comment>